<dbReference type="EMBL" id="CVRI01000050">
    <property type="protein sequence ID" value="CRK99400.1"/>
    <property type="molecule type" value="Genomic_DNA"/>
</dbReference>
<evidence type="ECO:0000313" key="2">
    <source>
        <dbReference type="Proteomes" id="UP000183832"/>
    </source>
</evidence>
<organism evidence="1 2">
    <name type="scientific">Clunio marinus</name>
    <dbReference type="NCBI Taxonomy" id="568069"/>
    <lineage>
        <taxon>Eukaryota</taxon>
        <taxon>Metazoa</taxon>
        <taxon>Ecdysozoa</taxon>
        <taxon>Arthropoda</taxon>
        <taxon>Hexapoda</taxon>
        <taxon>Insecta</taxon>
        <taxon>Pterygota</taxon>
        <taxon>Neoptera</taxon>
        <taxon>Endopterygota</taxon>
        <taxon>Diptera</taxon>
        <taxon>Nematocera</taxon>
        <taxon>Chironomoidea</taxon>
        <taxon>Chironomidae</taxon>
        <taxon>Clunio</taxon>
    </lineage>
</organism>
<accession>A0A1J1IGS2</accession>
<dbReference type="Proteomes" id="UP000183832">
    <property type="component" value="Unassembled WGS sequence"/>
</dbReference>
<name>A0A1J1IGS2_9DIPT</name>
<keyword evidence="2" id="KW-1185">Reference proteome</keyword>
<gene>
    <name evidence="1" type="ORF">CLUMA_CG012781</name>
</gene>
<evidence type="ECO:0000313" key="1">
    <source>
        <dbReference type="EMBL" id="CRK99400.1"/>
    </source>
</evidence>
<reference evidence="1 2" key="1">
    <citation type="submission" date="2015-04" db="EMBL/GenBank/DDBJ databases">
        <authorList>
            <person name="Syromyatnikov M.Y."/>
            <person name="Popov V.N."/>
        </authorList>
    </citation>
    <scope>NUCLEOTIDE SEQUENCE [LARGE SCALE GENOMIC DNA]</scope>
</reference>
<dbReference type="AlphaFoldDB" id="A0A1J1IGS2"/>
<proteinExistence type="predicted"/>
<protein>
    <submittedName>
        <fullName evidence="1">CLUMA_CG012781, isoform A</fullName>
    </submittedName>
</protein>
<sequence length="91" mass="10616">MEKIWLPSIYTKNDLHKHHVGFNLEFNSLDQIEMNQKYSSFLTLVSRWAFNQNAYSSSMKQKTKFSSTVGPRLELIASSTTTRRVLNMQTL</sequence>